<keyword evidence="2" id="KW-0233">DNA recombination</keyword>
<dbReference type="GO" id="GO:0015074">
    <property type="term" value="P:DNA integration"/>
    <property type="evidence" value="ECO:0007669"/>
    <property type="project" value="InterPro"/>
</dbReference>
<evidence type="ECO:0000256" key="2">
    <source>
        <dbReference type="ARBA" id="ARBA00023172"/>
    </source>
</evidence>
<evidence type="ECO:0000256" key="1">
    <source>
        <dbReference type="ARBA" id="ARBA00023125"/>
    </source>
</evidence>
<dbReference type="GO" id="GO:0003677">
    <property type="term" value="F:DNA binding"/>
    <property type="evidence" value="ECO:0007669"/>
    <property type="project" value="UniProtKB-KW"/>
</dbReference>
<accession>W9UZ55</accession>
<dbReference type="SUPFAM" id="SSF56349">
    <property type="entry name" value="DNA breaking-rejoining enzymes"/>
    <property type="match status" value="1"/>
</dbReference>
<dbReference type="InterPro" id="IPR002104">
    <property type="entry name" value="Integrase_catalytic"/>
</dbReference>
<dbReference type="InterPro" id="IPR046668">
    <property type="entry name" value="DUF6538"/>
</dbReference>
<reference evidence="5 6" key="2">
    <citation type="journal article" date="2015" name="Syst. Appl. Microbiol.">
        <title>Nitrincola nitratireducens sp. nov. isolated from a haloalkaline crater lake.</title>
        <authorList>
            <person name="Singh A."/>
            <person name="Vaidya B."/>
            <person name="Tanuku N.R."/>
            <person name="Pinnaka A.K."/>
        </authorList>
    </citation>
    <scope>NUCLEOTIDE SEQUENCE [LARGE SCALE GENOMIC DNA]</scope>
    <source>
        <strain evidence="5 6">AK23</strain>
    </source>
</reference>
<evidence type="ECO:0000259" key="3">
    <source>
        <dbReference type="Pfam" id="PF00589"/>
    </source>
</evidence>
<proteinExistence type="predicted"/>
<dbReference type="Pfam" id="PF20172">
    <property type="entry name" value="DUF6538"/>
    <property type="match status" value="1"/>
</dbReference>
<gene>
    <name evidence="5" type="ORF">D791_03894</name>
</gene>
<dbReference type="STRING" id="1229521.D791_03894"/>
<dbReference type="GO" id="GO:0006310">
    <property type="term" value="P:DNA recombination"/>
    <property type="evidence" value="ECO:0007669"/>
    <property type="project" value="UniProtKB-KW"/>
</dbReference>
<name>W9UZ55_9GAMM</name>
<dbReference type="AlphaFoldDB" id="W9UZ55"/>
<dbReference type="Pfam" id="PF00589">
    <property type="entry name" value="Phage_integrase"/>
    <property type="match status" value="1"/>
</dbReference>
<dbReference type="Gene3D" id="1.10.150.130">
    <property type="match status" value="1"/>
</dbReference>
<dbReference type="InterPro" id="IPR013762">
    <property type="entry name" value="Integrase-like_cat_sf"/>
</dbReference>
<dbReference type="Gene3D" id="1.10.443.10">
    <property type="entry name" value="Intergrase catalytic core"/>
    <property type="match status" value="1"/>
</dbReference>
<dbReference type="EMBL" id="AONB01000030">
    <property type="protein sequence ID" value="EXJ09197.1"/>
    <property type="molecule type" value="Genomic_DNA"/>
</dbReference>
<evidence type="ECO:0000313" key="5">
    <source>
        <dbReference type="EMBL" id="EXJ09197.1"/>
    </source>
</evidence>
<sequence length="618" mass="71133">MNSTLPYTYRSSTGNFFARFVVPKDLRQTLNIPEREIRFSLQTKDRNTAKHKIFEYASIFQKNIDELRTHRYTVHSSSLIGRIKQCVIHKEIYNSNVSRSDIMQRQEREVSLPRNRSNDLSDLTKYFSPSQINSSDSIPKSFFGSTSSLYSNHSRSTRPLMRGINYAHQPMLNPYQWDPLNKVTVEFGVEKITFDSGNHKLDKEDANEWLENRRSTGGGGGGGTTITNSKTIAEVIDLFVKSKIKSGDWSDENTRNHEQSRIDFMFTMIDTSKPFSSLTRADARQMRDKVSEIPDRRFKDGNKVIVAQTAKKYFVLFQAICRFAFAEEHHHINIADGVEFKVASKTHTKRQGFTQDDLTKLLSGYHYTQTPLNRVRDLYAYHFWVILIALHSGARLNEICQLRICDIIKAQGYWCFNFQEQGEGQSVKTENSIRKVPIHKALLHLGFLEFVQSRLNESPTSDLLFIGLNFDKKNKFGKKVSDWFNGNDKMSSYLSQCNLTDPDDKVFHSTRHTVIQCLVDQDVEEVRIASVVGHEHGSTTSRYGRGRGIKQLASTVNMIDHDIDLSHLNFDAFLEYARWRGRPNVGRPIDIKANWERKKKALAARKKKEADKQSIVSD</sequence>
<feature type="domain" description="DUF6538" evidence="4">
    <location>
        <begin position="8"/>
        <end position="69"/>
    </location>
</feature>
<comment type="caution">
    <text evidence="5">The sequence shown here is derived from an EMBL/GenBank/DDBJ whole genome shotgun (WGS) entry which is preliminary data.</text>
</comment>
<organism evidence="5 6">
    <name type="scientific">Nitrincola nitratireducens</name>
    <dbReference type="NCBI Taxonomy" id="1229521"/>
    <lineage>
        <taxon>Bacteria</taxon>
        <taxon>Pseudomonadati</taxon>
        <taxon>Pseudomonadota</taxon>
        <taxon>Gammaproteobacteria</taxon>
        <taxon>Oceanospirillales</taxon>
        <taxon>Oceanospirillaceae</taxon>
        <taxon>Nitrincola</taxon>
    </lineage>
</organism>
<evidence type="ECO:0000313" key="6">
    <source>
        <dbReference type="Proteomes" id="UP000019464"/>
    </source>
</evidence>
<dbReference type="CDD" id="cd01184">
    <property type="entry name" value="INT_C_like_1"/>
    <property type="match status" value="1"/>
</dbReference>
<keyword evidence="1" id="KW-0238">DNA-binding</keyword>
<evidence type="ECO:0000259" key="4">
    <source>
        <dbReference type="Pfam" id="PF20172"/>
    </source>
</evidence>
<keyword evidence="6" id="KW-1185">Reference proteome</keyword>
<dbReference type="InterPro" id="IPR010998">
    <property type="entry name" value="Integrase_recombinase_N"/>
</dbReference>
<protein>
    <submittedName>
        <fullName evidence="5">Site-specific recombinase XerC</fullName>
    </submittedName>
</protein>
<dbReference type="InterPro" id="IPR011010">
    <property type="entry name" value="DNA_brk_join_enz"/>
</dbReference>
<dbReference type="Proteomes" id="UP000019464">
    <property type="component" value="Unassembled WGS sequence"/>
</dbReference>
<feature type="domain" description="Tyr recombinase" evidence="3">
    <location>
        <begin position="378"/>
        <end position="543"/>
    </location>
</feature>
<reference evidence="6" key="1">
    <citation type="submission" date="2012-11" db="EMBL/GenBank/DDBJ databases">
        <authorList>
            <person name="Singh A."/>
            <person name="Pinnaka A.K."/>
            <person name="Vaidya B."/>
        </authorList>
    </citation>
    <scope>NUCLEOTIDE SEQUENCE [LARGE SCALE GENOMIC DNA]</scope>
    <source>
        <strain evidence="6">AK23</strain>
    </source>
</reference>